<dbReference type="AlphaFoldDB" id="A0A0C3BAS5"/>
<dbReference type="InParanoid" id="A0A0C3BAS5"/>
<protein>
    <submittedName>
        <fullName evidence="1">Uncharacterized protein</fullName>
    </submittedName>
</protein>
<keyword evidence="2" id="KW-1185">Reference proteome</keyword>
<reference evidence="2" key="2">
    <citation type="submission" date="2015-01" db="EMBL/GenBank/DDBJ databases">
        <title>Evolutionary Origins and Diversification of the Mycorrhizal Mutualists.</title>
        <authorList>
            <consortium name="DOE Joint Genome Institute"/>
            <consortium name="Mycorrhizal Genomics Consortium"/>
            <person name="Kohler A."/>
            <person name="Kuo A."/>
            <person name="Nagy L.G."/>
            <person name="Floudas D."/>
            <person name="Copeland A."/>
            <person name="Barry K.W."/>
            <person name="Cichocki N."/>
            <person name="Veneault-Fourrey C."/>
            <person name="LaButti K."/>
            <person name="Lindquist E.A."/>
            <person name="Lipzen A."/>
            <person name="Lundell T."/>
            <person name="Morin E."/>
            <person name="Murat C."/>
            <person name="Riley R."/>
            <person name="Ohm R."/>
            <person name="Sun H."/>
            <person name="Tunlid A."/>
            <person name="Henrissat B."/>
            <person name="Grigoriev I.V."/>
            <person name="Hibbett D.S."/>
            <person name="Martin F."/>
        </authorList>
    </citation>
    <scope>NUCLEOTIDE SEQUENCE [LARGE SCALE GENOMIC DNA]</scope>
    <source>
        <strain evidence="2">F 1598</strain>
    </source>
</reference>
<dbReference type="HOGENOM" id="CLU_556815_0_0_1"/>
<evidence type="ECO:0000313" key="1">
    <source>
        <dbReference type="EMBL" id="KIM74432.1"/>
    </source>
</evidence>
<dbReference type="OrthoDB" id="432970at2759"/>
<reference evidence="1 2" key="1">
    <citation type="submission" date="2014-04" db="EMBL/GenBank/DDBJ databases">
        <authorList>
            <consortium name="DOE Joint Genome Institute"/>
            <person name="Kuo A."/>
            <person name="Tarkka M."/>
            <person name="Buscot F."/>
            <person name="Kohler A."/>
            <person name="Nagy L.G."/>
            <person name="Floudas D."/>
            <person name="Copeland A."/>
            <person name="Barry K.W."/>
            <person name="Cichocki N."/>
            <person name="Veneault-Fourrey C."/>
            <person name="LaButti K."/>
            <person name="Lindquist E.A."/>
            <person name="Lipzen A."/>
            <person name="Lundell T."/>
            <person name="Morin E."/>
            <person name="Murat C."/>
            <person name="Sun H."/>
            <person name="Tunlid A."/>
            <person name="Henrissat B."/>
            <person name="Grigoriev I.V."/>
            <person name="Hibbett D.S."/>
            <person name="Martin F."/>
            <person name="Nordberg H.P."/>
            <person name="Cantor M.N."/>
            <person name="Hua S.X."/>
        </authorList>
    </citation>
    <scope>NUCLEOTIDE SEQUENCE [LARGE SCALE GENOMIC DNA]</scope>
    <source>
        <strain evidence="1 2">F 1598</strain>
    </source>
</reference>
<dbReference type="EMBL" id="KN833061">
    <property type="protein sequence ID" value="KIM74432.1"/>
    <property type="molecule type" value="Genomic_DNA"/>
</dbReference>
<sequence length="490" mass="55671">MERYPGVMWAGNFDEELHQLITIFATANIEDRVELVSLYDPATCSKLSVLCHEPGPYARSLFFDKHTVECLCNAVIKAEDAVICKDAAGQQLFRTTSILTGSEKTKMFGTMQSPFYGPLVGLANIAKDYVYSDNRIQVDSDAYVYQPLKKYWSRMIRQVERSFASVIEDESDLTIPLITRYWTHATGEEEIVQSSLFLLMLLPRLMDSGSPELINLYNITADEIDTTVTILRRILRNEDTIAAFVKAITSHLQRFHDFEATIVLDILGKFWSWARAIRKDPLCSIFLKSIRTSVPLWRSLFEAMLRPANKRTTASFTHTPHSHICTLAFHLVQSRDFSTEAMALSELWVSTGVFDALEVSIGEVLRHGTEEEQVELCCHLTRIYHGISYGTEGNPSLTYLIHRQLPRPRTIRRLWDISLKLTGTGIMKVSSSHAARISVLALELLCAVPNECARRGCERDLDWKDHKMVCNIPMEMTLAVADEVHRLTQS</sequence>
<organism evidence="1 2">
    <name type="scientific">Piloderma croceum (strain F 1598)</name>
    <dbReference type="NCBI Taxonomy" id="765440"/>
    <lineage>
        <taxon>Eukaryota</taxon>
        <taxon>Fungi</taxon>
        <taxon>Dikarya</taxon>
        <taxon>Basidiomycota</taxon>
        <taxon>Agaricomycotina</taxon>
        <taxon>Agaricomycetes</taxon>
        <taxon>Agaricomycetidae</taxon>
        <taxon>Atheliales</taxon>
        <taxon>Atheliaceae</taxon>
        <taxon>Piloderma</taxon>
    </lineage>
</organism>
<dbReference type="Proteomes" id="UP000054166">
    <property type="component" value="Unassembled WGS sequence"/>
</dbReference>
<name>A0A0C3BAS5_PILCF</name>
<gene>
    <name evidence="1" type="ORF">PILCRDRAFT_14449</name>
</gene>
<accession>A0A0C3BAS5</accession>
<proteinExistence type="predicted"/>
<evidence type="ECO:0000313" key="2">
    <source>
        <dbReference type="Proteomes" id="UP000054166"/>
    </source>
</evidence>